<evidence type="ECO:0000256" key="3">
    <source>
        <dbReference type="ARBA" id="ARBA00023002"/>
    </source>
</evidence>
<evidence type="ECO:0000256" key="1">
    <source>
        <dbReference type="ARBA" id="ARBA00022714"/>
    </source>
</evidence>
<keyword evidence="2" id="KW-0479">Metal-binding</keyword>
<accession>A0ABN1JUR2</accession>
<dbReference type="PROSITE" id="PS51296">
    <property type="entry name" value="RIESKE"/>
    <property type="match status" value="1"/>
</dbReference>
<keyword evidence="5" id="KW-0411">Iron-sulfur</keyword>
<dbReference type="PROSITE" id="PS00570">
    <property type="entry name" value="RING_HYDROXYL_ALPHA"/>
    <property type="match status" value="1"/>
</dbReference>
<dbReference type="GO" id="GO:0051213">
    <property type="term" value="F:dioxygenase activity"/>
    <property type="evidence" value="ECO:0007669"/>
    <property type="project" value="UniProtKB-KW"/>
</dbReference>
<dbReference type="Proteomes" id="UP001500279">
    <property type="component" value="Unassembled WGS sequence"/>
</dbReference>
<dbReference type="InterPro" id="IPR017941">
    <property type="entry name" value="Rieske_2Fe-2S"/>
</dbReference>
<dbReference type="Gene3D" id="2.102.10.10">
    <property type="entry name" value="Rieske [2Fe-2S] iron-sulphur domain"/>
    <property type="match status" value="1"/>
</dbReference>
<dbReference type="RefSeq" id="WP_141289523.1">
    <property type="nucleotide sequence ID" value="NZ_BAAAEW010000006.1"/>
</dbReference>
<dbReference type="Gene3D" id="3.90.380.10">
    <property type="entry name" value="Naphthalene 1,2-dioxygenase Alpha Subunit, Chain A, domain 1"/>
    <property type="match status" value="1"/>
</dbReference>
<organism evidence="7 8">
    <name type="scientific">Ideonella azotifigens</name>
    <dbReference type="NCBI Taxonomy" id="513160"/>
    <lineage>
        <taxon>Bacteria</taxon>
        <taxon>Pseudomonadati</taxon>
        <taxon>Pseudomonadota</taxon>
        <taxon>Betaproteobacteria</taxon>
        <taxon>Burkholderiales</taxon>
        <taxon>Sphaerotilaceae</taxon>
        <taxon>Ideonella</taxon>
    </lineage>
</organism>
<evidence type="ECO:0000313" key="8">
    <source>
        <dbReference type="Proteomes" id="UP001500279"/>
    </source>
</evidence>
<dbReference type="SUPFAM" id="SSF55961">
    <property type="entry name" value="Bet v1-like"/>
    <property type="match status" value="1"/>
</dbReference>
<dbReference type="SUPFAM" id="SSF50022">
    <property type="entry name" value="ISP domain"/>
    <property type="match status" value="1"/>
</dbReference>
<evidence type="ECO:0000313" key="7">
    <source>
        <dbReference type="EMBL" id="GAA0747024.1"/>
    </source>
</evidence>
<sequence length="414" mass="45850">MNEQLLQPTAKPARTVVPIVPASGSAHGYVPGQPDELLTRIGPGQPCGELLRRYWQPVAASAAVTRRPQLIKVLGEELVLFRTGNGQVGLLYPRCMHRGASLYYGKVGADSIACCYHGWRFDTEGHCLGQPCEPDNGRFRDKVRQPWYPTEERYGLVFAYLGPLDKKPVLPRYDILEDLAPGEFHETSVGGWGATRDETFAATPHVPYSWLQMNDNIMDPFHVQVLHSTFSVVQFAEEFAVMPSVEFTRTPNGSQAVAKRVLDDTEFSRITSYFFPNVMSIPGTDVSDGRANRISWVVPVDDTHYVQVLVARTATAGVFGTMRWKGKAWGEMTREELQDSPNDYEAQASAGVLSLHSEEHLGTSDRGIVMMRRMLKEQIAVVAEGGDPLGTSFDPGQPVISVPAGHFFRPLDKA</sequence>
<keyword evidence="4" id="KW-0408">Iron</keyword>
<evidence type="ECO:0000256" key="2">
    <source>
        <dbReference type="ARBA" id="ARBA00022723"/>
    </source>
</evidence>
<dbReference type="EMBL" id="BAAAEW010000006">
    <property type="protein sequence ID" value="GAA0747024.1"/>
    <property type="molecule type" value="Genomic_DNA"/>
</dbReference>
<evidence type="ECO:0000256" key="5">
    <source>
        <dbReference type="ARBA" id="ARBA00023014"/>
    </source>
</evidence>
<proteinExistence type="predicted"/>
<evidence type="ECO:0000256" key="4">
    <source>
        <dbReference type="ARBA" id="ARBA00023004"/>
    </source>
</evidence>
<name>A0ABN1JUR2_9BURK</name>
<keyword evidence="1" id="KW-0001">2Fe-2S</keyword>
<keyword evidence="3" id="KW-0560">Oxidoreductase</keyword>
<dbReference type="Pfam" id="PF00355">
    <property type="entry name" value="Rieske"/>
    <property type="match status" value="1"/>
</dbReference>
<keyword evidence="7" id="KW-0223">Dioxygenase</keyword>
<dbReference type="PANTHER" id="PTHR21266">
    <property type="entry name" value="IRON-SULFUR DOMAIN CONTAINING PROTEIN"/>
    <property type="match status" value="1"/>
</dbReference>
<comment type="caution">
    <text evidence="7">The sequence shown here is derived from an EMBL/GenBank/DDBJ whole genome shotgun (WGS) entry which is preliminary data.</text>
</comment>
<protein>
    <submittedName>
        <fullName evidence="7">Aromatic ring-hydroxylating dioxygenase subunit alpha</fullName>
    </submittedName>
</protein>
<dbReference type="InterPro" id="IPR036922">
    <property type="entry name" value="Rieske_2Fe-2S_sf"/>
</dbReference>
<dbReference type="PANTHER" id="PTHR21266:SF59">
    <property type="entry name" value="BLR4922 PROTEIN"/>
    <property type="match status" value="1"/>
</dbReference>
<dbReference type="InterPro" id="IPR015881">
    <property type="entry name" value="ARHD_Rieske_2Fe_2S"/>
</dbReference>
<reference evidence="7 8" key="1">
    <citation type="journal article" date="2019" name="Int. J. Syst. Evol. Microbiol.">
        <title>The Global Catalogue of Microorganisms (GCM) 10K type strain sequencing project: providing services to taxonomists for standard genome sequencing and annotation.</title>
        <authorList>
            <consortium name="The Broad Institute Genomics Platform"/>
            <consortium name="The Broad Institute Genome Sequencing Center for Infectious Disease"/>
            <person name="Wu L."/>
            <person name="Ma J."/>
        </authorList>
    </citation>
    <scope>NUCLEOTIDE SEQUENCE [LARGE SCALE GENOMIC DNA]</scope>
    <source>
        <strain evidence="7 8">JCM 15503</strain>
    </source>
</reference>
<keyword evidence="8" id="KW-1185">Reference proteome</keyword>
<evidence type="ECO:0000259" key="6">
    <source>
        <dbReference type="PROSITE" id="PS51296"/>
    </source>
</evidence>
<dbReference type="CDD" id="cd03479">
    <property type="entry name" value="Rieske_RO_Alpha_PhDO_like"/>
    <property type="match status" value="1"/>
</dbReference>
<gene>
    <name evidence="7" type="ORF">GCM10009107_15230</name>
</gene>
<dbReference type="InterPro" id="IPR050584">
    <property type="entry name" value="Cholesterol_7-desaturase"/>
</dbReference>
<feature type="domain" description="Rieske" evidence="6">
    <location>
        <begin position="55"/>
        <end position="159"/>
    </location>
</feature>